<dbReference type="PANTHER" id="PTHR22715:SF0">
    <property type="entry name" value="TRANSFORMING GROWTH FACTOR BETA REGULATOR 1"/>
    <property type="match status" value="1"/>
</dbReference>
<dbReference type="OrthoDB" id="285793at2759"/>
<dbReference type="Pfam" id="PF05964">
    <property type="entry name" value="FYRN"/>
    <property type="match status" value="1"/>
</dbReference>
<gene>
    <name evidence="4" type="primary">Contig8131.g8673</name>
    <name evidence="4" type="ORF">STYLEM_14237</name>
</gene>
<evidence type="ECO:0000256" key="2">
    <source>
        <dbReference type="ARBA" id="ARBA00023242"/>
    </source>
</evidence>
<feature type="region of interest" description="Disordered" evidence="3">
    <location>
        <begin position="454"/>
        <end position="480"/>
    </location>
</feature>
<keyword evidence="2" id="KW-0539">Nucleus</keyword>
<dbReference type="PROSITE" id="PS51543">
    <property type="entry name" value="FYRC"/>
    <property type="match status" value="1"/>
</dbReference>
<dbReference type="GO" id="GO:0005634">
    <property type="term" value="C:nucleus"/>
    <property type="evidence" value="ECO:0007669"/>
    <property type="project" value="UniProtKB-SubCell"/>
</dbReference>
<dbReference type="Proteomes" id="UP000039865">
    <property type="component" value="Unassembled WGS sequence"/>
</dbReference>
<dbReference type="Gene3D" id="1.10.10.60">
    <property type="entry name" value="Homeodomain-like"/>
    <property type="match status" value="1"/>
</dbReference>
<dbReference type="PROSITE" id="PS51542">
    <property type="entry name" value="FYRN"/>
    <property type="match status" value="1"/>
</dbReference>
<evidence type="ECO:0000313" key="5">
    <source>
        <dbReference type="Proteomes" id="UP000039865"/>
    </source>
</evidence>
<accession>A0A078ARQ2</accession>
<evidence type="ECO:0000313" key="4">
    <source>
        <dbReference type="EMBL" id="CDW85165.1"/>
    </source>
</evidence>
<dbReference type="PANTHER" id="PTHR22715">
    <property type="entry name" value="TRANSFORMING GROWTH FACTOR BETA REGULATED GENE 1"/>
    <property type="match status" value="1"/>
</dbReference>
<comment type="subcellular location">
    <subcellularLocation>
        <location evidence="1">Nucleus</location>
    </subcellularLocation>
</comment>
<dbReference type="SMART" id="SM00541">
    <property type="entry name" value="FYRN"/>
    <property type="match status" value="1"/>
</dbReference>
<protein>
    <submittedName>
        <fullName evidence="4">F y-rich n-terminus family protein</fullName>
    </submittedName>
</protein>
<dbReference type="InParanoid" id="A0A078ARQ2"/>
<dbReference type="InterPro" id="IPR003888">
    <property type="entry name" value="FYrich_N"/>
</dbReference>
<dbReference type="EMBL" id="CCKQ01013498">
    <property type="protein sequence ID" value="CDW85165.1"/>
    <property type="molecule type" value="Genomic_DNA"/>
</dbReference>
<evidence type="ECO:0000256" key="3">
    <source>
        <dbReference type="SAM" id="MobiDB-lite"/>
    </source>
</evidence>
<evidence type="ECO:0000256" key="1">
    <source>
        <dbReference type="ARBA" id="ARBA00004123"/>
    </source>
</evidence>
<dbReference type="Gene3D" id="3.30.160.360">
    <property type="match status" value="1"/>
</dbReference>
<sequence>MIKYRQAFTKCSTVKKAICVIRQVKQSFELQAFEKLKINDKYVLSEDVVEIKQNDKIQFLCDSNCSIPHLFHLIISELNKNKQEKFPYPKEKVYQPILGKKKDLKINEIRDPKNWIQHHPWTKEEKRSLKRIILMFGYDRWSKMRSISKHSDKLIFKKDHNEIRAYANYFISLIVDCLSHDNDNKELIKKLLSMVQVKEQDVKVDASASDFGDSFSQMAKNWGKRLVLINNIVDLVRRYKNQQAKFQSLPHFNQDQRLQKLYKTNINLLNFLSQEQLSPARPALVWTRRHDVDLIMGSFDYGYANYEAILKSKTLIFEDTSQGKFKSNMMTKRIKYVMKQVLLFLKSNHNKYDFERTDHVKEASGFSLLEKNTLYEILINYGVPVISNDDPKDDYELLKVLLVKHVKGIDADVNLGPDSVKPLEKFIQQLNIMSTKIMKDYQKPVAEILAQWKEEDQSGEESSEKEEQKGENGEVIPKKEEEVNDFKIDKQRIKAAHEYEKTCQRLVYDPDGDGFNFGYERALYFKVRTNMFKLIRKEIMAQNFRLYEQCLENLAQILRDEKEKQLTKLPDEWICDKHDRHLLKAVSDQGLPFLNKMKENTDYGFENINVPRKRLQKRLEYLCLFFKEQLLKLRKNNPSLRGADLSTGQTQIDPRKKFTKIEVERDEYGNIKYPIIVSPTLQILNLGIIEFEKPFYHSEKNFFPIGFKSLRDYTSMVRPGERCQYICEILDGGPKPLFKVTCSEDPQNPLIRDSSSGVWIDICKKINEIQGNKRTNVTVSGPDRYGLAEPGVNQLLQCLANADKCVKYKFIY</sequence>
<dbReference type="InterPro" id="IPR003889">
    <property type="entry name" value="FYrich_C"/>
</dbReference>
<dbReference type="InterPro" id="IPR040092">
    <property type="entry name" value="TBRG1"/>
</dbReference>
<dbReference type="Pfam" id="PF05965">
    <property type="entry name" value="FYRC"/>
    <property type="match status" value="1"/>
</dbReference>
<name>A0A078ARQ2_STYLE</name>
<dbReference type="AlphaFoldDB" id="A0A078ARQ2"/>
<dbReference type="GO" id="GO:0051726">
    <property type="term" value="P:regulation of cell cycle"/>
    <property type="evidence" value="ECO:0007669"/>
    <property type="project" value="TreeGrafter"/>
</dbReference>
<keyword evidence="5" id="KW-1185">Reference proteome</keyword>
<feature type="compositionally biased region" description="Basic and acidic residues" evidence="3">
    <location>
        <begin position="465"/>
        <end position="480"/>
    </location>
</feature>
<reference evidence="4 5" key="1">
    <citation type="submission" date="2014-06" db="EMBL/GenBank/DDBJ databases">
        <authorList>
            <person name="Swart Estienne"/>
        </authorList>
    </citation>
    <scope>NUCLEOTIDE SEQUENCE [LARGE SCALE GENOMIC DNA]</scope>
    <source>
        <strain evidence="4 5">130c</strain>
    </source>
</reference>
<proteinExistence type="predicted"/>
<organism evidence="4 5">
    <name type="scientific">Stylonychia lemnae</name>
    <name type="common">Ciliate</name>
    <dbReference type="NCBI Taxonomy" id="5949"/>
    <lineage>
        <taxon>Eukaryota</taxon>
        <taxon>Sar</taxon>
        <taxon>Alveolata</taxon>
        <taxon>Ciliophora</taxon>
        <taxon>Intramacronucleata</taxon>
        <taxon>Spirotrichea</taxon>
        <taxon>Stichotrichia</taxon>
        <taxon>Sporadotrichida</taxon>
        <taxon>Oxytrichidae</taxon>
        <taxon>Stylonychinae</taxon>
        <taxon>Stylonychia</taxon>
    </lineage>
</organism>